<evidence type="ECO:0000259" key="5">
    <source>
        <dbReference type="Pfam" id="PF23239"/>
    </source>
</evidence>
<dbReference type="InterPro" id="IPR035994">
    <property type="entry name" value="Nucleoside_phosphorylase_sf"/>
</dbReference>
<name>A0AAJ0G278_9HYPO</name>
<feature type="repeat" description="ANK" evidence="3">
    <location>
        <begin position="1757"/>
        <end position="1789"/>
    </location>
</feature>
<feature type="domain" description="GPI inositol-deacylase winged helix" evidence="4">
    <location>
        <begin position="674"/>
        <end position="757"/>
    </location>
</feature>
<feature type="repeat" description="ANK" evidence="3">
    <location>
        <begin position="1459"/>
        <end position="1491"/>
    </location>
</feature>
<dbReference type="Gene3D" id="3.40.50.300">
    <property type="entry name" value="P-loop containing nucleotide triphosphate hydrolases"/>
    <property type="match status" value="1"/>
</dbReference>
<evidence type="ECO:0000259" key="4">
    <source>
        <dbReference type="Pfam" id="PF22939"/>
    </source>
</evidence>
<accession>A0AAJ0G278</accession>
<dbReference type="PROSITE" id="PS50297">
    <property type="entry name" value="ANK_REP_REGION"/>
    <property type="match status" value="26"/>
</dbReference>
<feature type="repeat" description="ANK" evidence="3">
    <location>
        <begin position="932"/>
        <end position="964"/>
    </location>
</feature>
<dbReference type="Pfam" id="PF13637">
    <property type="entry name" value="Ank_4"/>
    <property type="match status" value="1"/>
</dbReference>
<proteinExistence type="predicted"/>
<feature type="repeat" description="ANK" evidence="3">
    <location>
        <begin position="1232"/>
        <end position="1264"/>
    </location>
</feature>
<feature type="repeat" description="ANK" evidence="3">
    <location>
        <begin position="1591"/>
        <end position="1623"/>
    </location>
</feature>
<feature type="repeat" description="ANK" evidence="3">
    <location>
        <begin position="965"/>
        <end position="997"/>
    </location>
</feature>
<dbReference type="PANTHER" id="PTHR24166:SF48">
    <property type="entry name" value="PROTEIN VAPYRIN"/>
    <property type="match status" value="1"/>
</dbReference>
<dbReference type="PROSITE" id="PS50088">
    <property type="entry name" value="ANK_REPEAT"/>
    <property type="match status" value="29"/>
</dbReference>
<evidence type="ECO:0000256" key="2">
    <source>
        <dbReference type="ARBA" id="ARBA00023043"/>
    </source>
</evidence>
<dbReference type="Pfam" id="PF12796">
    <property type="entry name" value="Ank_2"/>
    <property type="match status" value="8"/>
</dbReference>
<dbReference type="Gene3D" id="1.25.40.20">
    <property type="entry name" value="Ankyrin repeat-containing domain"/>
    <property type="match status" value="11"/>
</dbReference>
<sequence>MPHAVDDYAVGWICAIRTEYIAAREFLDEEHEPPEAVSPHDNNAYTLGRIGEHNVVIAVLPNGEYGISSAATVARDMMHSFCNIRFGLMVGIGGGAPSPKHDIRLGDIVVSAPRDGKGGIFQYDLGKTIQDQTFRPTGFLNQPPTILRTAVTVLDGIYEADGHHLEENIQKILRKKPRLRKNFRRPESSSDRLYQSKVTHPIDNDLGCVAACGVDQLKLIQRPSRTEDEDNPAVHYGVIASGNQLMKHALVRDKLATEEGILCFEMEAAGLMNHFPCLIIRGICDYSDSHKSKEWQGYAAMAAAAYAKDLLHRIPGNRVKAEQKINSILSDVHKVSKEHLDIGKRQLQAQNEFTKERLLDKEARCHQLFRLTTSRKDATYEWYKDRVEERVKDTCLWFLNHEHFQKWLEQESGPLLVTADPGCGKSVLAKYLVDHGLPRSTTICYFFFKDQDQNTIRQALCALLHQLFSQRPSLIEHAMPQYVKDGEGLIHSTESLWTILQNSIKDPQAGSVIIVFDALDECEESEFAHLIRKVEAIFYQMSSGKLKCLLTCRPYQQILSKFRGLLGVFPNIRIPGEEESEAISQEVNRVITYRVNQLPTKDQAKNQTEGLSPEIKCHLEKKLKEATHRTYLWVYLVFNYLEREDFKKTIKGVDSTLGSLPKSINEAYDQILNKSTQHVAVRKALSFILAAYRPLTLSEMNVAMNMDGKSQSFCDLDLEDDENFKLRLRSLCGLFISIHHGKIYFLHQTAREFLQADLALTTIPTGLSWHHSITLRDAHRAFAEICVAYLNFFDSDRSEVVEYSDDRRAFLGYSATYWGAHFREAGIVDDIAIVPFAERLCDPDSKSYSEWFSLFELSQWWRRKLHFTNLMVASYMGLQIIVKLLLENGTEIEARDDAYEYTSLLWAARMRHEAVVDILLTSGAEVNVSGKDNCTPLTLASMNGQKGAVKLLLENGAEVDARDDSSLTPLLWATGMGDEAVVKLLLEEDAEVDGKSKYHETPLWKAAENGHEKIAKLLLDAGAGVDVKDNVREFTPLLLAVTRGHIATTTLLLEYGAGVEVRDRISNITPLLGAAMSGHIVIAKLLLEKGAEVEAKGHFGLTALLWAAEQGHEALAMLLLDSGADVEATDEYGITSLLRAAQRGHEIVTRLLLQTGAEVEARDDKYGRTPLLSAVKHGYEATTRLLLEAGADTDVKDNDGITPLMWATMNRDDTIVKLLLEAGADTDVKDNDGITPLTWATMKRHDTIAKLLLEAGADTNVKDNDGITPLTWATMKRHDTIVKLMLEAGAKGGQTPLWWTVKHEPEATVRLQLEQGADVEEQDDTSGRTSLIWAAQKGNTTVVKLLLEKGAEIEAKDRFSWTSLLLSAEQGHEISVQLLLDSGADAEARDDKTGQTPLLWAIQNEHTAVVKLLLHNGANVEREDYSGLTPLLLAAKLGNETIVQQLLNHGAQTELGSDYGFTPLLWAAAHENKSIVQLLLNNGAKTEVKDCYGRTPLFWATEHGNEAIIQLLLEAGANAEAKDKKGIPLLLWAVNQGYIDVTKLLLHHGAKIEEEDMFGCTPLLQAAKRENEAIIRLLLEAGANIEAKDDEGRTPLWWAINQQHIAVVKLLLAAGADVEANDNYGFTPLLWAAGYWSIDIVKLLLEKGASLEAKDKCGRTPLLRAVAEEHEAVVELLLEAGSEVDAKDFDYGLTSLLLAVERGSLLIVKKLLEKKADVKVADSNNWTPLFLATERGHTAIVNLLLKKGIEFDSRDKYGWTPLMWAAACGHQAIIKLLLKAGAKVEVKDENGITPLSLAAEQGSRIAVKLLLDNGANVEAKDNGGRTPLSWAVQMKHEAAIKLLRQHSP</sequence>
<dbReference type="PRINTS" id="PR01415">
    <property type="entry name" value="ANKYRIN"/>
</dbReference>
<dbReference type="SUPFAM" id="SSF48403">
    <property type="entry name" value="Ankyrin repeat"/>
    <property type="match status" value="3"/>
</dbReference>
<evidence type="ECO:0000256" key="1">
    <source>
        <dbReference type="ARBA" id="ARBA00022737"/>
    </source>
</evidence>
<keyword evidence="2 3" id="KW-0040">ANK repeat</keyword>
<dbReference type="Pfam" id="PF23239">
    <property type="entry name" value="DUF7069"/>
    <property type="match status" value="1"/>
</dbReference>
<evidence type="ECO:0000313" key="8">
    <source>
        <dbReference type="Proteomes" id="UP001251528"/>
    </source>
</evidence>
<evidence type="ECO:0000259" key="6">
    <source>
        <dbReference type="Pfam" id="PF24883"/>
    </source>
</evidence>
<reference evidence="7" key="1">
    <citation type="submission" date="2023-06" db="EMBL/GenBank/DDBJ databases">
        <title>Conoideocrella luteorostrata (Hypocreales: Clavicipitaceae), a potential biocontrol fungus for elongate hemlock scale in United States Christmas tree production areas.</title>
        <authorList>
            <person name="Barrett H."/>
            <person name="Lovett B."/>
            <person name="Macias A.M."/>
            <person name="Stajich J.E."/>
            <person name="Kasson M.T."/>
        </authorList>
    </citation>
    <scope>NUCLEOTIDE SEQUENCE</scope>
    <source>
        <strain evidence="7">ARSEF 14590</strain>
    </source>
</reference>
<feature type="repeat" description="ANK" evidence="3">
    <location>
        <begin position="1032"/>
        <end position="1064"/>
    </location>
</feature>
<keyword evidence="8" id="KW-1185">Reference proteome</keyword>
<feature type="repeat" description="ANK" evidence="3">
    <location>
        <begin position="1426"/>
        <end position="1458"/>
    </location>
</feature>
<dbReference type="InterPro" id="IPR056884">
    <property type="entry name" value="NPHP3-like_N"/>
</dbReference>
<dbReference type="InterPro" id="IPR050889">
    <property type="entry name" value="Dendritic_Spine_Reg/Scaffold"/>
</dbReference>
<evidence type="ECO:0000313" key="7">
    <source>
        <dbReference type="EMBL" id="KAK2613020.1"/>
    </source>
</evidence>
<feature type="repeat" description="ANK" evidence="3">
    <location>
        <begin position="1492"/>
        <end position="1524"/>
    </location>
</feature>
<feature type="repeat" description="ANK" evidence="3">
    <location>
        <begin position="899"/>
        <end position="931"/>
    </location>
</feature>
<feature type="repeat" description="ANK" evidence="3">
    <location>
        <begin position="1393"/>
        <end position="1425"/>
    </location>
</feature>
<dbReference type="SMART" id="SM00248">
    <property type="entry name" value="ANK"/>
    <property type="match status" value="30"/>
</dbReference>
<feature type="repeat" description="ANK" evidence="3">
    <location>
        <begin position="998"/>
        <end position="1030"/>
    </location>
</feature>
<dbReference type="SUPFAM" id="SSF53167">
    <property type="entry name" value="Purine and uridine phosphorylases"/>
    <property type="match status" value="1"/>
</dbReference>
<dbReference type="Proteomes" id="UP001251528">
    <property type="component" value="Unassembled WGS sequence"/>
</dbReference>
<evidence type="ECO:0000256" key="3">
    <source>
        <dbReference type="PROSITE-ProRule" id="PRU00023"/>
    </source>
</evidence>
<feature type="repeat" description="ANK" evidence="3">
    <location>
        <begin position="865"/>
        <end position="897"/>
    </location>
</feature>
<dbReference type="Pfam" id="PF00023">
    <property type="entry name" value="Ank"/>
    <property type="match status" value="4"/>
</dbReference>
<dbReference type="InterPro" id="IPR055497">
    <property type="entry name" value="DUF7069"/>
</dbReference>
<comment type="caution">
    <text evidence="7">The sequence shown here is derived from an EMBL/GenBank/DDBJ whole genome shotgun (WGS) entry which is preliminary data.</text>
</comment>
<feature type="domain" description="Nephrocystin 3-like N-terminal" evidence="6">
    <location>
        <begin position="393"/>
        <end position="553"/>
    </location>
</feature>
<feature type="repeat" description="ANK" evidence="3">
    <location>
        <begin position="1099"/>
        <end position="1131"/>
    </location>
</feature>
<feature type="repeat" description="ANK" evidence="3">
    <location>
        <begin position="1292"/>
        <end position="1324"/>
    </location>
</feature>
<dbReference type="GO" id="GO:0003824">
    <property type="term" value="F:catalytic activity"/>
    <property type="evidence" value="ECO:0007669"/>
    <property type="project" value="InterPro"/>
</dbReference>
<feature type="repeat" description="ANK" evidence="3">
    <location>
        <begin position="1359"/>
        <end position="1391"/>
    </location>
</feature>
<feature type="repeat" description="ANK" evidence="3">
    <location>
        <begin position="1790"/>
        <end position="1822"/>
    </location>
</feature>
<organism evidence="7 8">
    <name type="scientific">Conoideocrella luteorostrata</name>
    <dbReference type="NCBI Taxonomy" id="1105319"/>
    <lineage>
        <taxon>Eukaryota</taxon>
        <taxon>Fungi</taxon>
        <taxon>Dikarya</taxon>
        <taxon>Ascomycota</taxon>
        <taxon>Pezizomycotina</taxon>
        <taxon>Sordariomycetes</taxon>
        <taxon>Hypocreomycetidae</taxon>
        <taxon>Hypocreales</taxon>
        <taxon>Clavicipitaceae</taxon>
        <taxon>Conoideocrella</taxon>
    </lineage>
</organism>
<feature type="repeat" description="ANK" evidence="3">
    <location>
        <begin position="1624"/>
        <end position="1656"/>
    </location>
</feature>
<feature type="repeat" description="ANK" evidence="3">
    <location>
        <begin position="1691"/>
        <end position="1723"/>
    </location>
</feature>
<feature type="repeat" description="ANK" evidence="3">
    <location>
        <begin position="1558"/>
        <end position="1590"/>
    </location>
</feature>
<gene>
    <name evidence="7" type="ORF">QQS21_000949</name>
</gene>
<feature type="repeat" description="ANK" evidence="3">
    <location>
        <begin position="1132"/>
        <end position="1164"/>
    </location>
</feature>
<feature type="repeat" description="ANK" evidence="3">
    <location>
        <begin position="1199"/>
        <end position="1231"/>
    </location>
</feature>
<dbReference type="InterPro" id="IPR002110">
    <property type="entry name" value="Ankyrin_rpt"/>
</dbReference>
<evidence type="ECO:0008006" key="9">
    <source>
        <dbReference type="Google" id="ProtNLM"/>
    </source>
</evidence>
<feature type="repeat" description="ANK" evidence="3">
    <location>
        <begin position="1525"/>
        <end position="1557"/>
    </location>
</feature>
<feature type="repeat" description="ANK" evidence="3">
    <location>
        <begin position="1724"/>
        <end position="1756"/>
    </location>
</feature>
<dbReference type="Pfam" id="PF24883">
    <property type="entry name" value="NPHP3_N"/>
    <property type="match status" value="1"/>
</dbReference>
<dbReference type="GO" id="GO:0009116">
    <property type="term" value="P:nucleoside metabolic process"/>
    <property type="evidence" value="ECO:0007669"/>
    <property type="project" value="InterPro"/>
</dbReference>
<dbReference type="PANTHER" id="PTHR24166">
    <property type="entry name" value="ROLLING PEBBLES, ISOFORM B"/>
    <property type="match status" value="1"/>
</dbReference>
<dbReference type="EMBL" id="JASWJB010000009">
    <property type="protein sequence ID" value="KAK2613020.1"/>
    <property type="molecule type" value="Genomic_DNA"/>
</dbReference>
<dbReference type="SUPFAM" id="SSF52540">
    <property type="entry name" value="P-loop containing nucleoside triphosphate hydrolases"/>
    <property type="match status" value="1"/>
</dbReference>
<feature type="repeat" description="ANK" evidence="3">
    <location>
        <begin position="1326"/>
        <end position="1358"/>
    </location>
</feature>
<dbReference type="Pfam" id="PF22939">
    <property type="entry name" value="WHD_GPIID"/>
    <property type="match status" value="1"/>
</dbReference>
<protein>
    <recommendedName>
        <fullName evidence="9">Nucleoside phosphorylase domain-containing protein</fullName>
    </recommendedName>
</protein>
<dbReference type="Gene3D" id="3.40.50.1580">
    <property type="entry name" value="Nucleoside phosphorylase domain"/>
    <property type="match status" value="1"/>
</dbReference>
<keyword evidence="1" id="KW-0677">Repeat</keyword>
<dbReference type="InterPro" id="IPR027417">
    <property type="entry name" value="P-loop_NTPase"/>
</dbReference>
<feature type="repeat" description="ANK" evidence="3">
    <location>
        <begin position="1066"/>
        <end position="1098"/>
    </location>
</feature>
<feature type="repeat" description="ANK" evidence="3">
    <location>
        <begin position="1657"/>
        <end position="1689"/>
    </location>
</feature>
<dbReference type="InterPro" id="IPR036770">
    <property type="entry name" value="Ankyrin_rpt-contain_sf"/>
</dbReference>
<feature type="repeat" description="ANK" evidence="3">
    <location>
        <begin position="1265"/>
        <end position="1290"/>
    </location>
</feature>
<dbReference type="InterPro" id="IPR054471">
    <property type="entry name" value="GPIID_WHD"/>
</dbReference>
<feature type="repeat" description="ANK" evidence="3">
    <location>
        <begin position="1166"/>
        <end position="1198"/>
    </location>
</feature>
<feature type="domain" description="DUF7069" evidence="5">
    <location>
        <begin position="583"/>
        <end position="657"/>
    </location>
</feature>